<keyword evidence="4" id="KW-0833">Ubl conjugation pathway</keyword>
<dbReference type="EMBL" id="AFYH01260632">
    <property type="status" value="NOT_ANNOTATED_CDS"/>
    <property type="molecule type" value="Genomic_DNA"/>
</dbReference>
<dbReference type="SUPFAM" id="SSF63748">
    <property type="entry name" value="Tudor/PWWP/MBT"/>
    <property type="match status" value="1"/>
</dbReference>
<dbReference type="Proteomes" id="UP000008672">
    <property type="component" value="Unassembled WGS sequence"/>
</dbReference>
<dbReference type="EMBL" id="AFYH01260629">
    <property type="status" value="NOT_ANNOTATED_CDS"/>
    <property type="molecule type" value="Genomic_DNA"/>
</dbReference>
<evidence type="ECO:0000256" key="4">
    <source>
        <dbReference type="ARBA" id="ARBA00022786"/>
    </source>
</evidence>
<dbReference type="EMBL" id="AFYH01260626">
    <property type="status" value="NOT_ANNOTATED_CDS"/>
    <property type="molecule type" value="Genomic_DNA"/>
</dbReference>
<dbReference type="GO" id="GO:0061578">
    <property type="term" value="F:K63-linked deubiquitinase activity"/>
    <property type="evidence" value="ECO:0007669"/>
    <property type="project" value="TreeGrafter"/>
</dbReference>
<dbReference type="InterPro" id="IPR003323">
    <property type="entry name" value="OTU_dom"/>
</dbReference>
<protein>
    <recommendedName>
        <fullName evidence="2">ubiquitinyl hydrolase 1</fullName>
        <ecNumber evidence="2">3.4.19.12</ecNumber>
    </recommendedName>
</protein>
<feature type="region of interest" description="Disordered" evidence="6">
    <location>
        <begin position="601"/>
        <end position="625"/>
    </location>
</feature>
<dbReference type="EMBL" id="AFYH01260631">
    <property type="status" value="NOT_ANNOTATED_CDS"/>
    <property type="molecule type" value="Genomic_DNA"/>
</dbReference>
<evidence type="ECO:0000256" key="3">
    <source>
        <dbReference type="ARBA" id="ARBA00022670"/>
    </source>
</evidence>
<dbReference type="HOGENOM" id="CLU_009906_0_0_1"/>
<keyword evidence="5" id="KW-0378">Hydrolase</keyword>
<dbReference type="AlphaFoldDB" id="H2ZXH5"/>
<dbReference type="InParanoid" id="H2ZXH5"/>
<feature type="compositionally biased region" description="Basic and acidic residues" evidence="6">
    <location>
        <begin position="228"/>
        <end position="244"/>
    </location>
</feature>
<dbReference type="EMBL" id="AFYH01260630">
    <property type="status" value="NOT_ANNOTATED_CDS"/>
    <property type="molecule type" value="Genomic_DNA"/>
</dbReference>
<dbReference type="PANTHER" id="PTHR12419:SF58">
    <property type="entry name" value="UBIQUITINYL HYDROLASE 1"/>
    <property type="match status" value="1"/>
</dbReference>
<accession>H2ZXH5</accession>
<gene>
    <name evidence="9" type="primary">LOC102362046</name>
</gene>
<dbReference type="eggNOG" id="KOG2605">
    <property type="taxonomic scope" value="Eukaryota"/>
</dbReference>
<dbReference type="SUPFAM" id="SSF54001">
    <property type="entry name" value="Cysteine proteinases"/>
    <property type="match status" value="1"/>
</dbReference>
<dbReference type="GO" id="GO:0004843">
    <property type="term" value="F:cysteine-type deubiquitinase activity"/>
    <property type="evidence" value="ECO:0007669"/>
    <property type="project" value="UniProtKB-EC"/>
</dbReference>
<evidence type="ECO:0000256" key="2">
    <source>
        <dbReference type="ARBA" id="ARBA00012759"/>
    </source>
</evidence>
<sequence>TELLDVCVSFFSLLSFSTKMQKGWKKFWGQKSLNEVNMDEYLGSLGLYRKVTAKDASCLFRAVSEQLFNCQIHHLEIRKACVFYMRANKCNFESYVEGSFEKYLERLGDPKENPLTIKNNLFLSLLFRRDFILYRYPGRTPVEATNNGFVEKILLCCSNNGHYDSVLPKQFQMDAALCQAVVYEILYQDVFKVEEEELRSAVELFRSSSKKNRNSTSIGSEDANFDSPTDRGPKLFPENRKDDWEVIDDDSQSEGKPKQGQEEPKLAEGPSKMPFPYKVLKALDPEIYRNVEFDVWLDSRKELQKADYMVFAGRPYYLGDKCQVRLEPGGRFYNAHIQEVGHDSNSVTVFIEELVEKHTVPLGNLKPVTQVTPVPAWNVLPNRKGGNYQKMLGGYVTEMELEDLDPRARKRLLKKVRGKEVFMAVAYSRGQPILPPRLQHNVPSGRSSPVHSSQGGGNLGPYDHHCRPPYHHQYSPQRYGRGYGPPRGSGRFTNRYNLTSSEVGYHSSPGKRCYQSYDNFSYRSRLYSRSHRQMHCVNKESQYGFVPETREEPREMEETITFYEIEGDETAFPALSSQTGSASFVPAPAGFWVARREPNPISPGKGVLTSEEEEEVDGPSESGEYHEDYIYTGSDPDYQSPTVYAATESAANLSLQDGGSHATSPQEGVTTYSYSQQAMVNSAVISTTCVNAAPATVFPSNSVAATTTPATVTSAVPSQTTVQPVLMSPHPVGRPGSSNPTHCNSGSNLPPLFTDLIVMLPPVSFQFHPSLPLPVNEMGEPVAPPLPPPPYSCDPSGGDLPRDTKALQYYFNLGLQCYHHSYWHPMVYVHQTPQPAPAEMYPFPETPPLVEQSSPQLYNECRDHYVLMYQTFLSGTYANVEPVPPGTVYYPMVADPYTPPPVPAYDCVPVVPTYHHYVAPWPPGNNTYGSSPRMHGITPGPLHQVGYVATTNPPAHYISPTM</sequence>
<feature type="region of interest" description="Disordered" evidence="6">
    <location>
        <begin position="433"/>
        <end position="492"/>
    </location>
</feature>
<evidence type="ECO:0000313" key="9">
    <source>
        <dbReference type="Ensembl" id="ENSLACP00000002096.1"/>
    </source>
</evidence>
<dbReference type="GO" id="GO:0006508">
    <property type="term" value="P:proteolysis"/>
    <property type="evidence" value="ECO:0007669"/>
    <property type="project" value="UniProtKB-KW"/>
</dbReference>
<evidence type="ECO:0000259" key="7">
    <source>
        <dbReference type="PROSITE" id="PS50304"/>
    </source>
</evidence>
<keyword evidence="5" id="KW-0788">Thiol protease</keyword>
<dbReference type="GeneTree" id="ENSGT00940000159922"/>
<evidence type="ECO:0000256" key="1">
    <source>
        <dbReference type="ARBA" id="ARBA00000707"/>
    </source>
</evidence>
<dbReference type="STRING" id="7897.ENSLACP00000002096"/>
<dbReference type="Pfam" id="PF02338">
    <property type="entry name" value="OTU"/>
    <property type="match status" value="1"/>
</dbReference>
<dbReference type="PROSITE" id="PS50304">
    <property type="entry name" value="TUDOR"/>
    <property type="match status" value="1"/>
</dbReference>
<reference evidence="9" key="3">
    <citation type="submission" date="2025-09" db="UniProtKB">
        <authorList>
            <consortium name="Ensembl"/>
        </authorList>
    </citation>
    <scope>IDENTIFICATION</scope>
</reference>
<feature type="region of interest" description="Disordered" evidence="6">
    <location>
        <begin position="211"/>
        <end position="271"/>
    </location>
</feature>
<dbReference type="InterPro" id="IPR038765">
    <property type="entry name" value="Papain-like_cys_pep_sf"/>
</dbReference>
<evidence type="ECO:0000256" key="6">
    <source>
        <dbReference type="SAM" id="MobiDB-lite"/>
    </source>
</evidence>
<evidence type="ECO:0000313" key="10">
    <source>
        <dbReference type="Proteomes" id="UP000008672"/>
    </source>
</evidence>
<keyword evidence="10" id="KW-1185">Reference proteome</keyword>
<feature type="compositionally biased region" description="Polar residues" evidence="6">
    <location>
        <begin position="441"/>
        <end position="453"/>
    </location>
</feature>
<dbReference type="CDD" id="cd20447">
    <property type="entry name" value="Tudor_TDRD13"/>
    <property type="match status" value="1"/>
</dbReference>
<dbReference type="EMBL" id="AFYH01260627">
    <property type="status" value="NOT_ANNOTATED_CDS"/>
    <property type="molecule type" value="Genomic_DNA"/>
</dbReference>
<dbReference type="OMA" id="WEGNDTD"/>
<reference evidence="9" key="2">
    <citation type="submission" date="2025-08" db="UniProtKB">
        <authorList>
            <consortium name="Ensembl"/>
        </authorList>
    </citation>
    <scope>IDENTIFICATION</scope>
</reference>
<feature type="compositionally biased region" description="Basic and acidic residues" evidence="6">
    <location>
        <begin position="253"/>
        <end position="266"/>
    </location>
</feature>
<comment type="catalytic activity">
    <reaction evidence="1">
        <text>Thiol-dependent hydrolysis of ester, thioester, amide, peptide and isopeptide bonds formed by the C-terminal Gly of ubiquitin (a 76-residue protein attached to proteins as an intracellular targeting signal).</text>
        <dbReference type="EC" id="3.4.19.12"/>
    </reaction>
</comment>
<feature type="domain" description="OTU" evidence="8">
    <location>
        <begin position="47"/>
        <end position="169"/>
    </location>
</feature>
<evidence type="ECO:0000256" key="5">
    <source>
        <dbReference type="ARBA" id="ARBA00022807"/>
    </source>
</evidence>
<reference evidence="10" key="1">
    <citation type="submission" date="2011-08" db="EMBL/GenBank/DDBJ databases">
        <title>The draft genome of Latimeria chalumnae.</title>
        <authorList>
            <person name="Di Palma F."/>
            <person name="Alfoldi J."/>
            <person name="Johnson J."/>
            <person name="Berlin A."/>
            <person name="Gnerre S."/>
            <person name="Jaffe D."/>
            <person name="MacCallum I."/>
            <person name="Young S."/>
            <person name="Walker B.J."/>
            <person name="Lander E."/>
            <person name="Lindblad-Toh K."/>
        </authorList>
    </citation>
    <scope>NUCLEOTIDE SEQUENCE [LARGE SCALE GENOMIC DNA]</scope>
    <source>
        <strain evidence="10">Wild caught</strain>
    </source>
</reference>
<dbReference type="Gene3D" id="3.90.70.80">
    <property type="match status" value="1"/>
</dbReference>
<proteinExistence type="predicted"/>
<keyword evidence="3" id="KW-0645">Protease</keyword>
<feature type="domain" description="Tudor" evidence="7">
    <location>
        <begin position="315"/>
        <end position="375"/>
    </location>
</feature>
<dbReference type="FunCoup" id="H2ZXH5">
    <property type="interactions" value="782"/>
</dbReference>
<dbReference type="EC" id="3.4.19.12" evidence="2"/>
<dbReference type="PANTHER" id="PTHR12419">
    <property type="entry name" value="OTU DOMAIN CONTAINING PROTEIN"/>
    <property type="match status" value="1"/>
</dbReference>
<organism evidence="9 10">
    <name type="scientific">Latimeria chalumnae</name>
    <name type="common">Coelacanth</name>
    <dbReference type="NCBI Taxonomy" id="7897"/>
    <lineage>
        <taxon>Eukaryota</taxon>
        <taxon>Metazoa</taxon>
        <taxon>Chordata</taxon>
        <taxon>Craniata</taxon>
        <taxon>Vertebrata</taxon>
        <taxon>Euteleostomi</taxon>
        <taxon>Coelacanthiformes</taxon>
        <taxon>Coelacanthidae</taxon>
        <taxon>Latimeria</taxon>
    </lineage>
</organism>
<dbReference type="InterPro" id="IPR002999">
    <property type="entry name" value="Tudor"/>
</dbReference>
<name>H2ZXH5_LATCH</name>
<dbReference type="GO" id="GO:0016579">
    <property type="term" value="P:protein deubiquitination"/>
    <property type="evidence" value="ECO:0007669"/>
    <property type="project" value="TreeGrafter"/>
</dbReference>
<dbReference type="PROSITE" id="PS50802">
    <property type="entry name" value="OTU"/>
    <property type="match status" value="1"/>
</dbReference>
<evidence type="ECO:0000259" key="8">
    <source>
        <dbReference type="PROSITE" id="PS50802"/>
    </source>
</evidence>
<dbReference type="EMBL" id="AFYH01260628">
    <property type="status" value="NOT_ANNOTATED_CDS"/>
    <property type="molecule type" value="Genomic_DNA"/>
</dbReference>
<dbReference type="InterPro" id="IPR050704">
    <property type="entry name" value="Peptidase_C85-like"/>
</dbReference>
<dbReference type="Ensembl" id="ENSLACT00000002112.1">
    <property type="protein sequence ID" value="ENSLACP00000002096.1"/>
    <property type="gene ID" value="ENSLACG00000001875.1"/>
</dbReference>